<protein>
    <submittedName>
        <fullName evidence="3">Uncharacterized protein</fullName>
    </submittedName>
</protein>
<proteinExistence type="predicted"/>
<dbReference type="AlphaFoldDB" id="A0A1H3CK36"/>
<organism evidence="3 4">
    <name type="scientific">Amycolatopsis xylanica</name>
    <dbReference type="NCBI Taxonomy" id="589385"/>
    <lineage>
        <taxon>Bacteria</taxon>
        <taxon>Bacillati</taxon>
        <taxon>Actinomycetota</taxon>
        <taxon>Actinomycetes</taxon>
        <taxon>Pseudonocardiales</taxon>
        <taxon>Pseudonocardiaceae</taxon>
        <taxon>Amycolatopsis</taxon>
    </lineage>
</organism>
<evidence type="ECO:0000256" key="2">
    <source>
        <dbReference type="SAM" id="Phobius"/>
    </source>
</evidence>
<keyword evidence="2" id="KW-0472">Membrane</keyword>
<name>A0A1H3CK36_9PSEU</name>
<dbReference type="RefSeq" id="WP_091289179.1">
    <property type="nucleotide sequence ID" value="NZ_FNON01000003.1"/>
</dbReference>
<sequence length="331" mass="36233">MYVPEDPRLVDPFLNRSELDTVQLRAQRLQHNPFAPPARLTEHQPRGIGVEPPSVSEVERAEDAHGKRAMLWVVLAVLLVAALLMWLAASSDGEKDQARRALARMSNVSVQDVVEQARVAGLTGLVYRHGGVADESNGADWIVDQVVVQGDEAVLHVHSGRIRPTHPYLPPSVFRQPEVHTNEGVGQVFTSWPAKPGFVTFDCARCEGETTVTTSRGDVLFRATGPYKGTRWINMDDEDPVDYYQVKATSAWTLTVADYDRLPKFYQGGQDPVGAGDSVFLYEGTKDSVRLTGVSGLDAANFSGTRVEHGRLKGPSIIQVSAAGAWSITPY</sequence>
<evidence type="ECO:0000313" key="3">
    <source>
        <dbReference type="EMBL" id="SDX53954.1"/>
    </source>
</evidence>
<accession>A0A1H3CK36</accession>
<keyword evidence="2" id="KW-1133">Transmembrane helix</keyword>
<reference evidence="3 4" key="1">
    <citation type="submission" date="2016-10" db="EMBL/GenBank/DDBJ databases">
        <authorList>
            <person name="de Groot N.N."/>
        </authorList>
    </citation>
    <scope>NUCLEOTIDE SEQUENCE [LARGE SCALE GENOMIC DNA]</scope>
    <source>
        <strain evidence="3 4">CPCC 202699</strain>
    </source>
</reference>
<dbReference type="EMBL" id="FNON01000003">
    <property type="protein sequence ID" value="SDX53954.1"/>
    <property type="molecule type" value="Genomic_DNA"/>
</dbReference>
<keyword evidence="2" id="KW-0812">Transmembrane</keyword>
<evidence type="ECO:0000313" key="4">
    <source>
        <dbReference type="Proteomes" id="UP000199515"/>
    </source>
</evidence>
<dbReference type="STRING" id="589385.SAMN05421504_10346"/>
<feature type="region of interest" description="Disordered" evidence="1">
    <location>
        <begin position="34"/>
        <end position="53"/>
    </location>
</feature>
<keyword evidence="4" id="KW-1185">Reference proteome</keyword>
<feature type="transmembrane region" description="Helical" evidence="2">
    <location>
        <begin position="69"/>
        <end position="89"/>
    </location>
</feature>
<evidence type="ECO:0000256" key="1">
    <source>
        <dbReference type="SAM" id="MobiDB-lite"/>
    </source>
</evidence>
<gene>
    <name evidence="3" type="ORF">SAMN05421504_10346</name>
</gene>
<dbReference type="OrthoDB" id="2004788at2"/>
<dbReference type="Proteomes" id="UP000199515">
    <property type="component" value="Unassembled WGS sequence"/>
</dbReference>